<protein>
    <recommendedName>
        <fullName evidence="4">Xaa-Pro aminopeptidase</fullName>
        <ecNumber evidence="4">3.4.11.9</ecNumber>
    </recommendedName>
</protein>
<feature type="region of interest" description="Disordered" evidence="8">
    <location>
        <begin position="1"/>
        <end position="20"/>
    </location>
</feature>
<evidence type="ECO:0000256" key="1">
    <source>
        <dbReference type="ARBA" id="ARBA00001424"/>
    </source>
</evidence>
<dbReference type="SMART" id="SM01011">
    <property type="entry name" value="AMP_N"/>
    <property type="match status" value="1"/>
</dbReference>
<comment type="cofactor">
    <cofactor evidence="2">
        <name>Mn(2+)</name>
        <dbReference type="ChEBI" id="CHEBI:29035"/>
    </cofactor>
</comment>
<dbReference type="Gene3D" id="3.90.230.10">
    <property type="entry name" value="Creatinase/methionine aminopeptidase superfamily"/>
    <property type="match status" value="1"/>
</dbReference>
<dbReference type="InterPro" id="IPR000994">
    <property type="entry name" value="Pept_M24"/>
</dbReference>
<accession>A0A7W7MGT2</accession>
<dbReference type="SUPFAM" id="SSF55920">
    <property type="entry name" value="Creatinase/aminopeptidase"/>
    <property type="match status" value="1"/>
</dbReference>
<keyword evidence="11" id="KW-0645">Protease</keyword>
<gene>
    <name evidence="10" type="primary">pepPI</name>
    <name evidence="10" type="ORF">Alo02nite_12500</name>
    <name evidence="11" type="ORF">BJ964_003774</name>
</gene>
<comment type="similarity">
    <text evidence="3">Belongs to the peptidase M24B family.</text>
</comment>
<organism evidence="11 12">
    <name type="scientific">Actinoplanes lobatus</name>
    <dbReference type="NCBI Taxonomy" id="113568"/>
    <lineage>
        <taxon>Bacteria</taxon>
        <taxon>Bacillati</taxon>
        <taxon>Actinomycetota</taxon>
        <taxon>Actinomycetes</taxon>
        <taxon>Micromonosporales</taxon>
        <taxon>Micromonosporaceae</taxon>
        <taxon>Actinoplanes</taxon>
    </lineage>
</organism>
<keyword evidence="6 11" id="KW-0378">Hydrolase</keyword>
<dbReference type="RefSeq" id="WP_188121903.1">
    <property type="nucleotide sequence ID" value="NZ_BOMP01000019.1"/>
</dbReference>
<sequence length="489" mass="53816">MTAENSGTQPTKTESHDPDFPEAFLSFMRQGWREDPLTVAPLPEVPNYAKRRAALSEAFPGETLVIPSGNEKVRANDTDYHFRPGSDFFYLTGDHDPDSVLILHPSGSGHDAVLYTRQRNSKDTDRFFRDRNGELWVGRTHTLAEKSTELGLPTAALGALGPALAGSAPGRTRVLRGLDPNVDRAILPYEPDRSKLRDRELAHVISELKLVKDEWEIAQLQAAIDATVRGFEDVARVLPADRGVRERLLEGVFGLRARHDGNDVGYTSIVGAGPHATILHWVRNNGVTVPGELLLMDMGVEGHNLYTADVTRTVPVNGVFTPLQRQVYDIVHASQQAGMDAIKPGVVFRDVHKVCMRVLAEGLHDLGLLPVGVDQAMADDSTVYRRWTLHGFGHMLGIDVHDCSAARNETYREGELKEGYVLTVEPGLYFQPEDELVPEELRGVGVRIEDDVLVTADGCRNLSAGLPRSSGEVEQWLAAQREAGPRLPG</sequence>
<evidence type="ECO:0000313" key="10">
    <source>
        <dbReference type="EMBL" id="GIE38352.1"/>
    </source>
</evidence>
<dbReference type="EC" id="3.4.11.9" evidence="4"/>
<dbReference type="InterPro" id="IPR029149">
    <property type="entry name" value="Creatin/AminoP/Spt16_N"/>
</dbReference>
<keyword evidence="5" id="KW-0479">Metal-binding</keyword>
<feature type="compositionally biased region" description="Polar residues" evidence="8">
    <location>
        <begin position="1"/>
        <end position="12"/>
    </location>
</feature>
<dbReference type="InterPro" id="IPR052433">
    <property type="entry name" value="X-Pro_dipept-like"/>
</dbReference>
<dbReference type="GO" id="GO:0006508">
    <property type="term" value="P:proteolysis"/>
    <property type="evidence" value="ECO:0007669"/>
    <property type="project" value="TreeGrafter"/>
</dbReference>
<evidence type="ECO:0000313" key="13">
    <source>
        <dbReference type="Proteomes" id="UP000631312"/>
    </source>
</evidence>
<dbReference type="SUPFAM" id="SSF53092">
    <property type="entry name" value="Creatinase/prolidase N-terminal domain"/>
    <property type="match status" value="1"/>
</dbReference>
<dbReference type="GO" id="GO:0005829">
    <property type="term" value="C:cytosol"/>
    <property type="evidence" value="ECO:0007669"/>
    <property type="project" value="TreeGrafter"/>
</dbReference>
<dbReference type="Proteomes" id="UP000590511">
    <property type="component" value="Unassembled WGS sequence"/>
</dbReference>
<reference evidence="11 12" key="1">
    <citation type="submission" date="2020-08" db="EMBL/GenBank/DDBJ databases">
        <title>Sequencing the genomes of 1000 actinobacteria strains.</title>
        <authorList>
            <person name="Klenk H.-P."/>
        </authorList>
    </citation>
    <scope>NUCLEOTIDE SEQUENCE [LARGE SCALE GENOMIC DNA]</scope>
    <source>
        <strain evidence="11 12">DSM 43150</strain>
    </source>
</reference>
<keyword evidence="13" id="KW-1185">Reference proteome</keyword>
<evidence type="ECO:0000256" key="4">
    <source>
        <dbReference type="ARBA" id="ARBA00012574"/>
    </source>
</evidence>
<dbReference type="Proteomes" id="UP000631312">
    <property type="component" value="Unassembled WGS sequence"/>
</dbReference>
<name>A0A7W7MGT2_9ACTN</name>
<evidence type="ECO:0000256" key="3">
    <source>
        <dbReference type="ARBA" id="ARBA00008766"/>
    </source>
</evidence>
<dbReference type="PANTHER" id="PTHR43226:SF4">
    <property type="entry name" value="XAA-PRO AMINOPEPTIDASE 3"/>
    <property type="match status" value="1"/>
</dbReference>
<comment type="caution">
    <text evidence="11">The sequence shown here is derived from an EMBL/GenBank/DDBJ whole genome shotgun (WGS) entry which is preliminary data.</text>
</comment>
<evidence type="ECO:0000259" key="9">
    <source>
        <dbReference type="SMART" id="SM01011"/>
    </source>
</evidence>
<dbReference type="EMBL" id="BOMP01000019">
    <property type="protein sequence ID" value="GIE38352.1"/>
    <property type="molecule type" value="Genomic_DNA"/>
</dbReference>
<evidence type="ECO:0000313" key="11">
    <source>
        <dbReference type="EMBL" id="MBB4749613.1"/>
    </source>
</evidence>
<dbReference type="Pfam" id="PF05195">
    <property type="entry name" value="AMP_N"/>
    <property type="match status" value="1"/>
</dbReference>
<dbReference type="EMBL" id="JACHNC010000001">
    <property type="protein sequence ID" value="MBB4749613.1"/>
    <property type="molecule type" value="Genomic_DNA"/>
</dbReference>
<dbReference type="AlphaFoldDB" id="A0A7W7MGT2"/>
<evidence type="ECO:0000256" key="5">
    <source>
        <dbReference type="ARBA" id="ARBA00022723"/>
    </source>
</evidence>
<keyword evidence="7" id="KW-0464">Manganese</keyword>
<evidence type="ECO:0000256" key="6">
    <source>
        <dbReference type="ARBA" id="ARBA00022801"/>
    </source>
</evidence>
<feature type="domain" description="Aminopeptidase P N-terminal" evidence="9">
    <location>
        <begin position="45"/>
        <end position="183"/>
    </location>
</feature>
<reference evidence="10 13" key="2">
    <citation type="submission" date="2021-01" db="EMBL/GenBank/DDBJ databases">
        <title>Whole genome shotgun sequence of Actinoplanes lobatus NBRC 12513.</title>
        <authorList>
            <person name="Komaki H."/>
            <person name="Tamura T."/>
        </authorList>
    </citation>
    <scope>NUCLEOTIDE SEQUENCE [LARGE SCALE GENOMIC DNA]</scope>
    <source>
        <strain evidence="10 13">NBRC 12513</strain>
    </source>
</reference>
<evidence type="ECO:0000256" key="7">
    <source>
        <dbReference type="ARBA" id="ARBA00023211"/>
    </source>
</evidence>
<dbReference type="GO" id="GO:0070006">
    <property type="term" value="F:metalloaminopeptidase activity"/>
    <property type="evidence" value="ECO:0007669"/>
    <property type="project" value="InterPro"/>
</dbReference>
<comment type="catalytic activity">
    <reaction evidence="1">
        <text>Release of any N-terminal amino acid, including proline, that is linked to proline, even from a dipeptide or tripeptide.</text>
        <dbReference type="EC" id="3.4.11.9"/>
    </reaction>
</comment>
<dbReference type="InterPro" id="IPR036005">
    <property type="entry name" value="Creatinase/aminopeptidase-like"/>
</dbReference>
<evidence type="ECO:0000313" key="12">
    <source>
        <dbReference type="Proteomes" id="UP000590511"/>
    </source>
</evidence>
<keyword evidence="11" id="KW-0031">Aminopeptidase</keyword>
<evidence type="ECO:0000256" key="2">
    <source>
        <dbReference type="ARBA" id="ARBA00001936"/>
    </source>
</evidence>
<evidence type="ECO:0000256" key="8">
    <source>
        <dbReference type="SAM" id="MobiDB-lite"/>
    </source>
</evidence>
<dbReference type="GO" id="GO:0030145">
    <property type="term" value="F:manganese ion binding"/>
    <property type="evidence" value="ECO:0007669"/>
    <property type="project" value="InterPro"/>
</dbReference>
<dbReference type="CDD" id="cd01087">
    <property type="entry name" value="Prolidase"/>
    <property type="match status" value="1"/>
</dbReference>
<dbReference type="InterPro" id="IPR007865">
    <property type="entry name" value="Aminopep_P_N"/>
</dbReference>
<dbReference type="Gene3D" id="3.40.350.10">
    <property type="entry name" value="Creatinase/prolidase N-terminal domain"/>
    <property type="match status" value="1"/>
</dbReference>
<dbReference type="PANTHER" id="PTHR43226">
    <property type="entry name" value="XAA-PRO AMINOPEPTIDASE 3"/>
    <property type="match status" value="1"/>
</dbReference>
<dbReference type="Pfam" id="PF00557">
    <property type="entry name" value="Peptidase_M24"/>
    <property type="match status" value="1"/>
</dbReference>
<proteinExistence type="inferred from homology"/>